<evidence type="ECO:0000313" key="2">
    <source>
        <dbReference type="EMBL" id="MCC2149289.1"/>
    </source>
</evidence>
<dbReference type="Gene3D" id="1.25.40.10">
    <property type="entry name" value="Tetratricopeptide repeat domain"/>
    <property type="match status" value="1"/>
</dbReference>
<dbReference type="SUPFAM" id="SSF52540">
    <property type="entry name" value="P-loop containing nucleoside triphosphate hydrolases"/>
    <property type="match status" value="1"/>
</dbReference>
<accession>A0ABS8EWG5</accession>
<comment type="caution">
    <text evidence="2">The sequence shown here is derived from an EMBL/GenBank/DDBJ whole genome shotgun (WGS) entry which is preliminary data.</text>
</comment>
<evidence type="ECO:0008006" key="4">
    <source>
        <dbReference type="Google" id="ProtNLM"/>
    </source>
</evidence>
<evidence type="ECO:0000256" key="1">
    <source>
        <dbReference type="SAM" id="MobiDB-lite"/>
    </source>
</evidence>
<dbReference type="Gene3D" id="3.40.50.300">
    <property type="entry name" value="P-loop containing nucleotide triphosphate hydrolases"/>
    <property type="match status" value="1"/>
</dbReference>
<dbReference type="EMBL" id="JAJEQE010000025">
    <property type="protein sequence ID" value="MCC2149289.1"/>
    <property type="molecule type" value="Genomic_DNA"/>
</dbReference>
<feature type="compositionally biased region" description="Basic and acidic residues" evidence="1">
    <location>
        <begin position="296"/>
        <end position="319"/>
    </location>
</feature>
<dbReference type="RefSeq" id="WP_248835433.1">
    <property type="nucleotide sequence ID" value="NZ_JAJEQE010000025.1"/>
</dbReference>
<evidence type="ECO:0000313" key="3">
    <source>
        <dbReference type="Proteomes" id="UP001299235"/>
    </source>
</evidence>
<proteinExistence type="predicted"/>
<organism evidence="2 3">
    <name type="scientific">Hominisplanchenecus faecis</name>
    <dbReference type="NCBI Taxonomy" id="2885351"/>
    <lineage>
        <taxon>Bacteria</taxon>
        <taxon>Bacillati</taxon>
        <taxon>Bacillota</taxon>
        <taxon>Clostridia</taxon>
        <taxon>Lachnospirales</taxon>
        <taxon>Lachnospiraceae</taxon>
        <taxon>Hominisplanchenecus</taxon>
    </lineage>
</organism>
<reference evidence="2 3" key="1">
    <citation type="submission" date="2021-10" db="EMBL/GenBank/DDBJ databases">
        <title>Anaerobic single-cell dispensing facilitates the cultivation of human gut bacteria.</title>
        <authorList>
            <person name="Afrizal A."/>
        </authorList>
    </citation>
    <scope>NUCLEOTIDE SEQUENCE [LARGE SCALE GENOMIC DNA]</scope>
    <source>
        <strain evidence="2 3">CLA-AA-H246</strain>
    </source>
</reference>
<feature type="compositionally biased region" description="Basic and acidic residues" evidence="1">
    <location>
        <begin position="570"/>
        <end position="596"/>
    </location>
</feature>
<feature type="compositionally biased region" description="Basic and acidic residues" evidence="1">
    <location>
        <begin position="276"/>
        <end position="289"/>
    </location>
</feature>
<feature type="region of interest" description="Disordered" evidence="1">
    <location>
        <begin position="276"/>
        <end position="349"/>
    </location>
</feature>
<name>A0ABS8EWG5_9FIRM</name>
<protein>
    <recommendedName>
        <fullName evidence="4">Stage V sporulation protein K</fullName>
    </recommendedName>
</protein>
<feature type="region of interest" description="Disordered" evidence="1">
    <location>
        <begin position="517"/>
        <end position="547"/>
    </location>
</feature>
<dbReference type="SUPFAM" id="SSF48452">
    <property type="entry name" value="TPR-like"/>
    <property type="match status" value="1"/>
</dbReference>
<dbReference type="InterPro" id="IPR011990">
    <property type="entry name" value="TPR-like_helical_dom_sf"/>
</dbReference>
<sequence>MDKYEYNLKLEEITKLADQGYYEDAADIIDTIDWRRVRNVRTLCMISEIYEEIGRLQDSKALLLRAYRKSQAVRNILFHLTEISVKLREFDDAAEFYSEFVEAAPHDNSRYLLKYMIYRGRGAAIEDQIEILEEYNQKEYTEKYAYELAKLYYRAGQKEKCVDACDDLVVWFRQGKYVIRALELKQRIKALTPVQQAIYDNRNEATMPKAEMVENVAPDLEKAILENMPESSKEVITDDVISVTEKEIAQSVAEHTAEKEENDDYGIFAAFSENQEKTDQEEQDFHKELPVTTPEKTVDHENAAEKAADDAEVDEKIVDDADSEAENVSKEKADAAGQDAPAKADKKYEFNTEDLQAELAKSMRDILSGIQRKPDESDIIEPMNDVTAEAEEAAEEVPAEEIKRNNIDDILLSMSLAQKEAAIAAVLGKKVEAEAQPVKAAESHVEEVAEVEPETEVELAEKIVEVAPEVEPQVEEVAEAEPEEAAPIEKVIEEVAEPEETPQVEEVVEAEQEIEVQPIEEVAEVSQADPETEVKEDAVEDASAKKAALGNTRDIAKEIEAELEKQAAELEKQEKEKQAEKEKEEKKEAASVKEEDAVPTDLTEEQKYNFSYFATVAGLSQQIASALYMVMKKMKSTDQTSRVGNLIILGAEGSGKSTLGIRFAKTISEEKGEESVKIAKIYAEDFNKKDIPSTVAKIAGGTLIIEEAGDLDDAVVEQLSKAMEFRTDALLVVLEDEKKYLKELFEKHPDFAEKFTSEIVIPVFTNDELVEFGRTYAYEEDYTIDEEAIPTLYDRISELQEAGRPVTVIDVKEIVDEAIRQSEKIGFRKLSMVLSKKRYDADDRVILYEKDFR</sequence>
<keyword evidence="3" id="KW-1185">Reference proteome</keyword>
<dbReference type="InterPro" id="IPR027417">
    <property type="entry name" value="P-loop_NTPase"/>
</dbReference>
<gene>
    <name evidence="2" type="ORF">LKD42_08470</name>
</gene>
<dbReference type="Proteomes" id="UP001299235">
    <property type="component" value="Unassembled WGS sequence"/>
</dbReference>
<feature type="region of interest" description="Disordered" evidence="1">
    <location>
        <begin position="570"/>
        <end position="600"/>
    </location>
</feature>